<keyword evidence="6" id="KW-0482">Metalloprotease</keyword>
<dbReference type="InterPro" id="IPR016047">
    <property type="entry name" value="M23ase_b-sheet_dom"/>
</dbReference>
<evidence type="ECO:0000313" key="9">
    <source>
        <dbReference type="EMBL" id="MBO0662844.1"/>
    </source>
</evidence>
<dbReference type="AlphaFoldDB" id="A0A939FXS9"/>
<dbReference type="SUPFAM" id="SSF51261">
    <property type="entry name" value="Duplicated hybrid motif"/>
    <property type="match status" value="1"/>
</dbReference>
<dbReference type="Proteomes" id="UP000664122">
    <property type="component" value="Unassembled WGS sequence"/>
</dbReference>
<dbReference type="RefSeq" id="WP_207257638.1">
    <property type="nucleotide sequence ID" value="NZ_JAFMPP010000007.1"/>
</dbReference>
<dbReference type="GO" id="GO:0006508">
    <property type="term" value="P:proteolysis"/>
    <property type="evidence" value="ECO:0007669"/>
    <property type="project" value="UniProtKB-KW"/>
</dbReference>
<dbReference type="GO" id="GO:0004222">
    <property type="term" value="F:metalloendopeptidase activity"/>
    <property type="evidence" value="ECO:0007669"/>
    <property type="project" value="TreeGrafter"/>
</dbReference>
<keyword evidence="3" id="KW-0479">Metal-binding</keyword>
<reference evidence="9" key="1">
    <citation type="submission" date="2021-03" db="EMBL/GenBank/DDBJ databases">
        <title>Whole genome sequence of Jiella sp. CQZ9-1.</title>
        <authorList>
            <person name="Tuo L."/>
        </authorList>
    </citation>
    <scope>NUCLEOTIDE SEQUENCE</scope>
    <source>
        <strain evidence="9">CQZ9-1</strain>
    </source>
</reference>
<comment type="cofactor">
    <cofactor evidence="1">
        <name>Zn(2+)</name>
        <dbReference type="ChEBI" id="CHEBI:29105"/>
    </cofactor>
</comment>
<dbReference type="GO" id="GO:0046872">
    <property type="term" value="F:metal ion binding"/>
    <property type="evidence" value="ECO:0007669"/>
    <property type="project" value="UniProtKB-KW"/>
</dbReference>
<evidence type="ECO:0000256" key="5">
    <source>
        <dbReference type="ARBA" id="ARBA00022833"/>
    </source>
</evidence>
<dbReference type="FunFam" id="2.70.70.10:FF:000006">
    <property type="entry name" value="M23 family peptidase"/>
    <property type="match status" value="1"/>
</dbReference>
<dbReference type="CDD" id="cd12797">
    <property type="entry name" value="M23_peptidase"/>
    <property type="match status" value="1"/>
</dbReference>
<keyword evidence="10" id="KW-1185">Reference proteome</keyword>
<evidence type="ECO:0000256" key="4">
    <source>
        <dbReference type="ARBA" id="ARBA00022801"/>
    </source>
</evidence>
<dbReference type="PANTHER" id="PTHR21666">
    <property type="entry name" value="PEPTIDASE-RELATED"/>
    <property type="match status" value="1"/>
</dbReference>
<evidence type="ECO:0000313" key="10">
    <source>
        <dbReference type="Proteomes" id="UP000664122"/>
    </source>
</evidence>
<dbReference type="EMBL" id="JAFMPP010000007">
    <property type="protein sequence ID" value="MBO0662844.1"/>
    <property type="molecule type" value="Genomic_DNA"/>
</dbReference>
<dbReference type="InterPro" id="IPR011055">
    <property type="entry name" value="Dup_hybrid_motif"/>
</dbReference>
<dbReference type="Gene3D" id="2.70.70.10">
    <property type="entry name" value="Glucose Permease (Domain IIA)"/>
    <property type="match status" value="1"/>
</dbReference>
<dbReference type="Pfam" id="PF01551">
    <property type="entry name" value="Peptidase_M23"/>
    <property type="match status" value="1"/>
</dbReference>
<dbReference type="PANTHER" id="PTHR21666:SF288">
    <property type="entry name" value="CELL DIVISION PROTEIN YTFB"/>
    <property type="match status" value="1"/>
</dbReference>
<keyword evidence="7" id="KW-1133">Transmembrane helix</keyword>
<evidence type="ECO:0000256" key="6">
    <source>
        <dbReference type="ARBA" id="ARBA00023049"/>
    </source>
</evidence>
<feature type="domain" description="M23ase beta-sheet core" evidence="8">
    <location>
        <begin position="347"/>
        <end position="441"/>
    </location>
</feature>
<gene>
    <name evidence="9" type="ORF">J1C48_09665</name>
</gene>
<evidence type="ECO:0000256" key="7">
    <source>
        <dbReference type="SAM" id="Phobius"/>
    </source>
</evidence>
<feature type="transmembrane region" description="Helical" evidence="7">
    <location>
        <begin position="39"/>
        <end position="61"/>
    </location>
</feature>
<sequence length="455" mass="48215">MPAKRLKSTFGSPAEPHTIIIAKGESVRYFTLCRTQLRLAVAGVLLGTMAVLALPVSYMAFDFDAPAKTTAHSESQEQYERRIATLRAELDRATSKQFLTQKMVESKVDVLLQQQEEIAARYEKLQPLFDRAKASGLLPRAIPVPSPKPDDEVGTDATPNAANAAVDADVEPSGVSDAPENGLVNGFAPSQAKPASDWLGKLRVDASPPSGGVPPDMAKDETGSADARLRQIGKALSLAELGQLSHVEVLASRARQRAVRISSALQAAGIEVPAADDSKGGVGGPFVLAARASAFDRSVAELGSALDELKRVSETARKAPLEEPLPASTISSGFGIRVDPFLGRRALHSGIDFAVPRGRPIQATAAGRVIHAGPAGGYGNMVEIDHGNGITTRYGHMSTISVTVGEEVSRNETIGAVGSTGRSTGPHLHYEIREDGRPIDPERFFRIGEKLKSLA</sequence>
<dbReference type="InterPro" id="IPR050570">
    <property type="entry name" value="Cell_wall_metabolism_enzyme"/>
</dbReference>
<keyword evidence="2" id="KW-0645">Protease</keyword>
<accession>A0A939FXS9</accession>
<keyword evidence="7" id="KW-0472">Membrane</keyword>
<organism evidence="9 10">
    <name type="scientific">Jiella flava</name>
    <dbReference type="NCBI Taxonomy" id="2816857"/>
    <lineage>
        <taxon>Bacteria</taxon>
        <taxon>Pseudomonadati</taxon>
        <taxon>Pseudomonadota</taxon>
        <taxon>Alphaproteobacteria</taxon>
        <taxon>Hyphomicrobiales</taxon>
        <taxon>Aurantimonadaceae</taxon>
        <taxon>Jiella</taxon>
    </lineage>
</organism>
<evidence type="ECO:0000259" key="8">
    <source>
        <dbReference type="Pfam" id="PF01551"/>
    </source>
</evidence>
<protein>
    <submittedName>
        <fullName evidence="9">M23 family metallopeptidase</fullName>
    </submittedName>
</protein>
<evidence type="ECO:0000256" key="3">
    <source>
        <dbReference type="ARBA" id="ARBA00022723"/>
    </source>
</evidence>
<keyword evidence="5" id="KW-0862">Zinc</keyword>
<proteinExistence type="predicted"/>
<keyword evidence="4" id="KW-0378">Hydrolase</keyword>
<comment type="caution">
    <text evidence="9">The sequence shown here is derived from an EMBL/GenBank/DDBJ whole genome shotgun (WGS) entry which is preliminary data.</text>
</comment>
<evidence type="ECO:0000256" key="1">
    <source>
        <dbReference type="ARBA" id="ARBA00001947"/>
    </source>
</evidence>
<name>A0A939FXS9_9HYPH</name>
<evidence type="ECO:0000256" key="2">
    <source>
        <dbReference type="ARBA" id="ARBA00022670"/>
    </source>
</evidence>
<keyword evidence="7" id="KW-0812">Transmembrane</keyword>